<dbReference type="Gene3D" id="2.40.37.20">
    <property type="entry name" value="D-serine dehydratase-like domain"/>
    <property type="match status" value="1"/>
</dbReference>
<dbReference type="GO" id="GO:0016829">
    <property type="term" value="F:lyase activity"/>
    <property type="evidence" value="ECO:0007669"/>
    <property type="project" value="UniProtKB-KW"/>
</dbReference>
<organism evidence="4 5">
    <name type="scientific">Cohaesibacter gelatinilyticus</name>
    <dbReference type="NCBI Taxonomy" id="372072"/>
    <lineage>
        <taxon>Bacteria</taxon>
        <taxon>Pseudomonadati</taxon>
        <taxon>Pseudomonadota</taxon>
        <taxon>Alphaproteobacteria</taxon>
        <taxon>Hyphomicrobiales</taxon>
        <taxon>Cohaesibacteraceae</taxon>
    </lineage>
</organism>
<name>A0A285PEQ2_9HYPH</name>
<evidence type="ECO:0000313" key="5">
    <source>
        <dbReference type="Proteomes" id="UP000219439"/>
    </source>
</evidence>
<dbReference type="PANTHER" id="PTHR28004">
    <property type="entry name" value="ZGC:162816-RELATED"/>
    <property type="match status" value="1"/>
</dbReference>
<dbReference type="SUPFAM" id="SSF51419">
    <property type="entry name" value="PLP-binding barrel"/>
    <property type="match status" value="1"/>
</dbReference>
<comment type="similarity">
    <text evidence="1">Belongs to the DSD1 family.</text>
</comment>
<evidence type="ECO:0000259" key="3">
    <source>
        <dbReference type="SMART" id="SM01119"/>
    </source>
</evidence>
<dbReference type="Proteomes" id="UP000219439">
    <property type="component" value="Unassembled WGS sequence"/>
</dbReference>
<dbReference type="InterPro" id="IPR051466">
    <property type="entry name" value="D-amino_acid_metab_enzyme"/>
</dbReference>
<dbReference type="EMBL" id="OBEL01000004">
    <property type="protein sequence ID" value="SNZ20210.1"/>
    <property type="molecule type" value="Genomic_DNA"/>
</dbReference>
<reference evidence="4 5" key="1">
    <citation type="submission" date="2017-09" db="EMBL/GenBank/DDBJ databases">
        <authorList>
            <person name="Ehlers B."/>
            <person name="Leendertz F.H."/>
        </authorList>
    </citation>
    <scope>NUCLEOTIDE SEQUENCE [LARGE SCALE GENOMIC DNA]</scope>
    <source>
        <strain evidence="4 5">DSM 18289</strain>
    </source>
</reference>
<protein>
    <submittedName>
        <fullName evidence="4">D-serine dehydratase</fullName>
    </submittedName>
</protein>
<dbReference type="RefSeq" id="WP_097154580.1">
    <property type="nucleotide sequence ID" value="NZ_OBEL01000004.1"/>
</dbReference>
<gene>
    <name evidence="4" type="ORF">SAMN06265368_3313</name>
</gene>
<dbReference type="PANTHER" id="PTHR28004:SF8">
    <property type="entry name" value="D-SERINE DEAMINASE"/>
    <property type="match status" value="1"/>
</dbReference>
<dbReference type="AlphaFoldDB" id="A0A285PEQ2"/>
<dbReference type="Pfam" id="PF14031">
    <property type="entry name" value="D-ser_dehydrat"/>
    <property type="match status" value="1"/>
</dbReference>
<dbReference type="InterPro" id="IPR026956">
    <property type="entry name" value="D-ser_dehydrat-like_dom"/>
</dbReference>
<sequence>MSQSLDLEKIAVSALSGLSKGMRGSQSDLAVSNVAKQGWNILNEDLPFPLPVIKLSALEKNRAYMRAFLKQTGAWIAPHGKTSMAPQLFQMQLDDGAWAITVATAHQMAVCREFGVSRIFMANQLVGKQNVDYVINALKDDPNLDFYCLIDSEAGARLLANAVKQHGLSRPLNVLIEMGMEGYRTGFRSVSNALELARTIKLELPELSLRGVEGYEGVFSDCCVKGKEDKAQELFAKMRALAKRADDEKLFADGPIILTAGGSDFYDFAARDLAIDMETLNIQIVIRSGCYLTHDDLFYERAQQRLKERSPEFANIDPGLTPAIEVWGCVQSKPEERLAFASLGKRDISFDFELPTPTGHMKSGKPDSHCSLSEEYSVLRLNDQHCYVQLPADNDIEVGDLMSFGVAHVCTTFDKWQYLMLVDDDYNVVGAIRTYF</sequence>
<dbReference type="InterPro" id="IPR001608">
    <property type="entry name" value="Ala_racemase_N"/>
</dbReference>
<dbReference type="CDD" id="cd06818">
    <property type="entry name" value="PLPDE_III_cryptic_DSD"/>
    <property type="match status" value="1"/>
</dbReference>
<keyword evidence="2" id="KW-0456">Lyase</keyword>
<dbReference type="SMART" id="SM01119">
    <property type="entry name" value="D-ser_dehydrat"/>
    <property type="match status" value="1"/>
</dbReference>
<dbReference type="OrthoDB" id="9811417at2"/>
<feature type="domain" description="D-serine dehydratase-like" evidence="3">
    <location>
        <begin position="323"/>
        <end position="423"/>
    </location>
</feature>
<dbReference type="InterPro" id="IPR029066">
    <property type="entry name" value="PLP-binding_barrel"/>
</dbReference>
<evidence type="ECO:0000256" key="2">
    <source>
        <dbReference type="ARBA" id="ARBA00023239"/>
    </source>
</evidence>
<dbReference type="InterPro" id="IPR042208">
    <property type="entry name" value="D-ser_dehydrat-like_sf"/>
</dbReference>
<evidence type="ECO:0000313" key="4">
    <source>
        <dbReference type="EMBL" id="SNZ20210.1"/>
    </source>
</evidence>
<dbReference type="Pfam" id="PF01168">
    <property type="entry name" value="Ala_racemase_N"/>
    <property type="match status" value="1"/>
</dbReference>
<dbReference type="Gene3D" id="3.20.20.10">
    <property type="entry name" value="Alanine racemase"/>
    <property type="match status" value="1"/>
</dbReference>
<proteinExistence type="inferred from homology"/>
<accession>A0A285PEQ2</accession>
<evidence type="ECO:0000256" key="1">
    <source>
        <dbReference type="ARBA" id="ARBA00005323"/>
    </source>
</evidence>
<keyword evidence="5" id="KW-1185">Reference proteome</keyword>